<accession>A0A9P6JE04</accession>
<evidence type="ECO:0000256" key="4">
    <source>
        <dbReference type="ARBA" id="ARBA00022989"/>
    </source>
</evidence>
<name>A0A9P6JE04_MORAP</name>
<comment type="caution">
    <text evidence="8">The sequence shown here is derived from an EMBL/GenBank/DDBJ whole genome shotgun (WGS) entry which is preliminary data.</text>
</comment>
<keyword evidence="3" id="KW-0677">Repeat</keyword>
<dbReference type="InterPro" id="IPR005821">
    <property type="entry name" value="Ion_trans_dom"/>
</dbReference>
<dbReference type="InterPro" id="IPR036322">
    <property type="entry name" value="WD40_repeat_dom_sf"/>
</dbReference>
<dbReference type="OrthoDB" id="2377581at2759"/>
<evidence type="ECO:0000256" key="3">
    <source>
        <dbReference type="ARBA" id="ARBA00022737"/>
    </source>
</evidence>
<proteinExistence type="predicted"/>
<evidence type="ECO:0000256" key="6">
    <source>
        <dbReference type="SAM" id="Phobius"/>
    </source>
</evidence>
<evidence type="ECO:0000313" key="9">
    <source>
        <dbReference type="Proteomes" id="UP000738359"/>
    </source>
</evidence>
<dbReference type="Pfam" id="PF00520">
    <property type="entry name" value="Ion_trans"/>
    <property type="match status" value="1"/>
</dbReference>
<dbReference type="InterPro" id="IPR024862">
    <property type="entry name" value="TRPV"/>
</dbReference>
<dbReference type="PANTHER" id="PTHR10582">
    <property type="entry name" value="TRANSIENT RECEPTOR POTENTIAL ION CHANNEL PROTEIN"/>
    <property type="match status" value="1"/>
</dbReference>
<dbReference type="EMBL" id="JAAAHY010000041">
    <property type="protein sequence ID" value="KAF9968057.1"/>
    <property type="molecule type" value="Genomic_DNA"/>
</dbReference>
<keyword evidence="5 6" id="KW-0472">Membrane</keyword>
<dbReference type="GO" id="GO:0005886">
    <property type="term" value="C:plasma membrane"/>
    <property type="evidence" value="ECO:0007669"/>
    <property type="project" value="TreeGrafter"/>
</dbReference>
<organism evidence="8 9">
    <name type="scientific">Mortierella alpina</name>
    <name type="common">Oleaginous fungus</name>
    <name type="synonym">Mortierella renispora</name>
    <dbReference type="NCBI Taxonomy" id="64518"/>
    <lineage>
        <taxon>Eukaryota</taxon>
        <taxon>Fungi</taxon>
        <taxon>Fungi incertae sedis</taxon>
        <taxon>Mucoromycota</taxon>
        <taxon>Mortierellomycotina</taxon>
        <taxon>Mortierellomycetes</taxon>
        <taxon>Mortierellales</taxon>
        <taxon>Mortierellaceae</taxon>
        <taxon>Mortierella</taxon>
    </lineage>
</organism>
<keyword evidence="4 6" id="KW-1133">Transmembrane helix</keyword>
<keyword evidence="2 6" id="KW-0812">Transmembrane</keyword>
<sequence length="1218" mass="136397">MDIIPKNEDTRLRLHQIIKPISINVFGGHFEVSFEFPPYAEGSFELQYIELNNSLPGPQDLLIYGDDKPQDIFRVGRVDLSDEIAKILAYTVSSSGMHVATLMYQGGQLLIDVWDLPARNNSKAITADPQYHSTPGAYASFTAKESICYSEQFDITFLLTLSSCGSEVAFGSLEPSTEHEFSLQVLKSNFKAPADHDISRPWSLEVAPAIASLEDYYGCYTFYTIAGTAEEPLDKERFLACDGQTVLIYDVMPEWRLVHTITLATVPNIRAALSSVRGIQGNYMAWTGFKGVASVWDIDTGKPMSHIFIENGTVGMPSYMSADGSKVAVAAPGALHVYETFSGVKLGTYTDELGGGSEFELVLGRDELLTEYDTSVFEDEGPQPNRAVVSLKDMAVVRTGYLPFGFRAVRPLLPKNITSVWVQGLRLNVIQHHDMLPLGNTCSSGQSACTMEKNESNIYYLNTDPFKYRCNQNHTYTATAKRVHSRGRLIMVLEVSTEVMPSKVTRTFTIPLGPANTDYSGSFLRRSARLVIVIGGFLQIWQFSATKFEICELVQMWSLQDDPAIDVLDPRFRVISEARVCSHGQKFSVSLKPTNWDRQSEPDLGIVSVPISDADTIASTEEQRNCNGVFGLVDQYADADPDCRQAIARYLASVARHSPKHPTSCIEALVGFWTPDRKDYIDDMLARTLLPSRISWVPVDSSVGADPVAMLLTLTKKQPSAIDTAKIILDYCLSHANSSKNLTFLSALFRNLDELTERFPELATECLSRTAYIPVMHRPFIIKNHVIVHPPATGFHLPFWKPKSQCLKKFMAKKVNPILQFCLTEGPPNPEDDYFTLPVFMASFDAIWRHHDAPPKMQQLDQTMGTMGMKWCRDMVQLLLFIVRPSTQESVRCFDFTLEDFDNPAIAALVSYKWSGYNALDVLAYGFPLAASVDQLVAVHRGEPTGNTRIVSFSVLAVFLHMLFELRIIKNVCKYVSIIEQTVAEIKVFFLIFAAGIVAFSLAMLHLIHVCPHGGCSPEESSQSSFPKHFFAAISSTYFFMNGRYDSIEDKFTSDDWAFHIMMIIYSFFTVILMLNVLIALINVAFNKGDDGWRLAWIAARLRSIEAAENYAYRTGSLQSSQGSAKHIYFTATPKEVRAYNDKYNAKRRNETHGDGSDLMASGLESRETLTKVMATINELRETATTQTSQAQRIEDMKKELELRHEELKELLKRSTPS</sequence>
<evidence type="ECO:0000259" key="7">
    <source>
        <dbReference type="Pfam" id="PF00520"/>
    </source>
</evidence>
<dbReference type="GO" id="GO:0098703">
    <property type="term" value="P:calcium ion import across plasma membrane"/>
    <property type="evidence" value="ECO:0007669"/>
    <property type="project" value="TreeGrafter"/>
</dbReference>
<feature type="domain" description="Ion transport" evidence="7">
    <location>
        <begin position="911"/>
        <end position="1088"/>
    </location>
</feature>
<evidence type="ECO:0000256" key="1">
    <source>
        <dbReference type="ARBA" id="ARBA00004141"/>
    </source>
</evidence>
<gene>
    <name evidence="8" type="ORF">BGZ70_006971</name>
</gene>
<feature type="transmembrane region" description="Helical" evidence="6">
    <location>
        <begin position="988"/>
        <end position="1008"/>
    </location>
</feature>
<evidence type="ECO:0000256" key="5">
    <source>
        <dbReference type="ARBA" id="ARBA00023136"/>
    </source>
</evidence>
<keyword evidence="9" id="KW-1185">Reference proteome</keyword>
<dbReference type="SUPFAM" id="SSF50978">
    <property type="entry name" value="WD40 repeat-like"/>
    <property type="match status" value="1"/>
</dbReference>
<dbReference type="PANTHER" id="PTHR10582:SF2">
    <property type="entry name" value="INACTIVE"/>
    <property type="match status" value="1"/>
</dbReference>
<dbReference type="AlphaFoldDB" id="A0A9P6JE04"/>
<feature type="transmembrane region" description="Helical" evidence="6">
    <location>
        <begin position="950"/>
        <end position="968"/>
    </location>
</feature>
<dbReference type="Proteomes" id="UP000738359">
    <property type="component" value="Unassembled WGS sequence"/>
</dbReference>
<protein>
    <recommendedName>
        <fullName evidence="7">Ion transport domain-containing protein</fullName>
    </recommendedName>
</protein>
<dbReference type="GO" id="GO:0005216">
    <property type="term" value="F:monoatomic ion channel activity"/>
    <property type="evidence" value="ECO:0007669"/>
    <property type="project" value="InterPro"/>
</dbReference>
<feature type="transmembrane region" description="Helical" evidence="6">
    <location>
        <begin position="1057"/>
        <end position="1086"/>
    </location>
</feature>
<reference evidence="8" key="1">
    <citation type="journal article" date="2020" name="Fungal Divers.">
        <title>Resolving the Mortierellaceae phylogeny through synthesis of multi-gene phylogenetics and phylogenomics.</title>
        <authorList>
            <person name="Vandepol N."/>
            <person name="Liber J."/>
            <person name="Desiro A."/>
            <person name="Na H."/>
            <person name="Kennedy M."/>
            <person name="Barry K."/>
            <person name="Grigoriev I.V."/>
            <person name="Miller A.N."/>
            <person name="O'Donnell K."/>
            <person name="Stajich J.E."/>
            <person name="Bonito G."/>
        </authorList>
    </citation>
    <scope>NUCLEOTIDE SEQUENCE</scope>
    <source>
        <strain evidence="8">CK1249</strain>
    </source>
</reference>
<evidence type="ECO:0000313" key="8">
    <source>
        <dbReference type="EMBL" id="KAF9968057.1"/>
    </source>
</evidence>
<comment type="subcellular location">
    <subcellularLocation>
        <location evidence="1">Membrane</location>
        <topology evidence="1">Multi-pass membrane protein</topology>
    </subcellularLocation>
</comment>
<evidence type="ECO:0000256" key="2">
    <source>
        <dbReference type="ARBA" id="ARBA00022692"/>
    </source>
</evidence>